<evidence type="ECO:0000259" key="1">
    <source>
        <dbReference type="Pfam" id="PF09983"/>
    </source>
</evidence>
<feature type="domain" description="DUF3322" evidence="2">
    <location>
        <begin position="8"/>
        <end position="187"/>
    </location>
</feature>
<protein>
    <recommendedName>
        <fullName evidence="5">Wadjet protein JetD C-terminal domain-containing protein</fullName>
    </recommendedName>
</protein>
<keyword evidence="4" id="KW-1185">Reference proteome</keyword>
<dbReference type="InterPro" id="IPR014544">
    <property type="entry name" value="UCP028408"/>
</dbReference>
<dbReference type="EMBL" id="LT629753">
    <property type="protein sequence ID" value="SDT37670.1"/>
    <property type="molecule type" value="Genomic_DNA"/>
</dbReference>
<dbReference type="InterPro" id="IPR024537">
    <property type="entry name" value="DUF3322"/>
</dbReference>
<dbReference type="Pfam" id="PF09983">
    <property type="entry name" value="JetD_C"/>
    <property type="match status" value="1"/>
</dbReference>
<dbReference type="Pfam" id="PF11795">
    <property type="entry name" value="DUF3322"/>
    <property type="match status" value="1"/>
</dbReference>
<feature type="domain" description="Wadjet protein JetD C-terminal" evidence="1">
    <location>
        <begin position="210"/>
        <end position="388"/>
    </location>
</feature>
<evidence type="ECO:0000313" key="4">
    <source>
        <dbReference type="Proteomes" id="UP000199576"/>
    </source>
</evidence>
<dbReference type="Proteomes" id="UP000199576">
    <property type="component" value="Chromosome I"/>
</dbReference>
<reference evidence="3 4" key="1">
    <citation type="submission" date="2016-10" db="EMBL/GenBank/DDBJ databases">
        <authorList>
            <person name="Varghese N."/>
            <person name="Submissions S."/>
        </authorList>
    </citation>
    <scope>NUCLEOTIDE SEQUENCE [LARGE SCALE GENOMIC DNA]</scope>
    <source>
        <strain evidence="3 4">BS2981</strain>
    </source>
</reference>
<accession>A0ABY0UYB4</accession>
<evidence type="ECO:0000259" key="2">
    <source>
        <dbReference type="Pfam" id="PF11795"/>
    </source>
</evidence>
<evidence type="ECO:0000313" key="3">
    <source>
        <dbReference type="EMBL" id="SDT37670.1"/>
    </source>
</evidence>
<gene>
    <name evidence="3" type="ORF">SAMN04490182_4354</name>
</gene>
<dbReference type="RefSeq" id="WP_231998927.1">
    <property type="nucleotide sequence ID" value="NZ_LT629753.1"/>
</dbReference>
<proteinExistence type="predicted"/>
<sequence length="400" mass="45797">MMNWTTVQDLKQQVLRLWLRGDLLRALVPGQPWEPRRLTLKTPDTTQLSEHFEDVRKWVAQLSAVDGIRIQWRDINHRVIGLQRLPASVWLDSAEEAIKLIGKQAELQALRGMLELTLQRQPSLVGWLGVRPLQAIELAPHWPALLEVVAWMTQHPQPGIYLRQVDIPGIHTKFIEGHRAVLSELFDRVLPEQAIAAQHKGTAQFCARYGFLEKPAVLRFRVLDPALALLPGADLPDITLDAASFSRLDIAVTRVFVTENETNFLAFPTVPGAIVIFGKGYGWETLGRAEWLSRCTMYYWGDIDTHGFAILDQLRRKFGHVESLLMDRQTLETHKELWGQENRQVTHDLPFLTPEERKLFDDLRDNRLGVGVRLEQEHVRFGWLESALESISQSPSTRLC</sequence>
<dbReference type="PIRSF" id="PIRSF028408">
    <property type="entry name" value="UCP028408"/>
    <property type="match status" value="1"/>
</dbReference>
<evidence type="ECO:0008006" key="5">
    <source>
        <dbReference type="Google" id="ProtNLM"/>
    </source>
</evidence>
<organism evidence="3 4">
    <name type="scientific">Pseudomonas cedrina</name>
    <dbReference type="NCBI Taxonomy" id="651740"/>
    <lineage>
        <taxon>Bacteria</taxon>
        <taxon>Pseudomonadati</taxon>
        <taxon>Pseudomonadota</taxon>
        <taxon>Gammaproteobacteria</taxon>
        <taxon>Pseudomonadales</taxon>
        <taxon>Pseudomonadaceae</taxon>
        <taxon>Pseudomonas</taxon>
    </lineage>
</organism>
<dbReference type="InterPro" id="IPR024534">
    <property type="entry name" value="JetD_C"/>
</dbReference>
<name>A0ABY0UYB4_PSECE</name>